<dbReference type="InterPro" id="IPR051022">
    <property type="entry name" value="Notch_Cell-Fate_Det"/>
</dbReference>
<dbReference type="Gramene" id="GBG62090">
    <property type="protein sequence ID" value="GBG62090"/>
    <property type="gene ID" value="CBR_g28566"/>
</dbReference>
<keyword evidence="1 4" id="KW-0245">EGF-like domain</keyword>
<evidence type="ECO:0000313" key="8">
    <source>
        <dbReference type="Proteomes" id="UP000265515"/>
    </source>
</evidence>
<dbReference type="InterPro" id="IPR000742">
    <property type="entry name" value="EGF"/>
</dbReference>
<keyword evidence="8" id="KW-1185">Reference proteome</keyword>
<evidence type="ECO:0000256" key="1">
    <source>
        <dbReference type="ARBA" id="ARBA00022536"/>
    </source>
</evidence>
<feature type="disulfide bond" evidence="4">
    <location>
        <begin position="50"/>
        <end position="67"/>
    </location>
</feature>
<evidence type="ECO:0000256" key="3">
    <source>
        <dbReference type="ARBA" id="ARBA00023157"/>
    </source>
</evidence>
<dbReference type="EMBL" id="BFEA01000025">
    <property type="protein sequence ID" value="GBG62090.1"/>
    <property type="molecule type" value="Genomic_DNA"/>
</dbReference>
<evidence type="ECO:0000256" key="2">
    <source>
        <dbReference type="ARBA" id="ARBA00022737"/>
    </source>
</evidence>
<protein>
    <recommendedName>
        <fullName evidence="6">EGF-like domain-containing protein</fullName>
    </recommendedName>
</protein>
<dbReference type="SUPFAM" id="SSF57196">
    <property type="entry name" value="EGF/Laminin"/>
    <property type="match status" value="1"/>
</dbReference>
<dbReference type="PROSITE" id="PS50026">
    <property type="entry name" value="EGF_3"/>
    <property type="match status" value="2"/>
</dbReference>
<keyword evidence="5" id="KW-0812">Transmembrane</keyword>
<dbReference type="Proteomes" id="UP000265515">
    <property type="component" value="Unassembled WGS sequence"/>
</dbReference>
<dbReference type="PANTHER" id="PTHR24049">
    <property type="entry name" value="CRUMBS FAMILY MEMBER"/>
    <property type="match status" value="1"/>
</dbReference>
<evidence type="ECO:0000256" key="5">
    <source>
        <dbReference type="SAM" id="Phobius"/>
    </source>
</evidence>
<evidence type="ECO:0000313" key="7">
    <source>
        <dbReference type="EMBL" id="GBG62090.1"/>
    </source>
</evidence>
<evidence type="ECO:0000256" key="4">
    <source>
        <dbReference type="PROSITE-ProRule" id="PRU00076"/>
    </source>
</evidence>
<comment type="caution">
    <text evidence="4">Lacks conserved residue(s) required for the propagation of feature annotation.</text>
</comment>
<proteinExistence type="predicted"/>
<dbReference type="AlphaFoldDB" id="A0A388JWB7"/>
<keyword evidence="5" id="KW-1133">Transmembrane helix</keyword>
<keyword evidence="5" id="KW-0472">Membrane</keyword>
<sequence>MQERGSRGGALVVVVDMAVTRLLVMMMIHWGLAVGQRQPGVCPYTTSFGCLNGGWCEMIVQGENYTCHCSDQFYGDKCELKGVPCGNKYCLNGGTCVQETTLCDCGSEWNGDETCSVRVRGEGNLGELQQTITIGRNGPRWYTVVFGVLGALIVVALSVATGVLLWRKNEMEKSMMFREMKPNEVQMQPTSGLAPLDNESLISRGQIVSNPDGSSPRASASHV</sequence>
<feature type="disulfide bond" evidence="4">
    <location>
        <begin position="69"/>
        <end position="78"/>
    </location>
</feature>
<keyword evidence="3 4" id="KW-1015">Disulfide bond</keyword>
<dbReference type="PROSITE" id="PS00022">
    <property type="entry name" value="EGF_1"/>
    <property type="match status" value="1"/>
</dbReference>
<dbReference type="SMART" id="SM00181">
    <property type="entry name" value="EGF"/>
    <property type="match status" value="2"/>
</dbReference>
<feature type="transmembrane region" description="Helical" evidence="5">
    <location>
        <begin position="141"/>
        <end position="166"/>
    </location>
</feature>
<dbReference type="STRING" id="69332.A0A388JWB7"/>
<dbReference type="Gene3D" id="2.10.25.10">
    <property type="entry name" value="Laminin"/>
    <property type="match status" value="1"/>
</dbReference>
<keyword evidence="2" id="KW-0677">Repeat</keyword>
<organism evidence="7 8">
    <name type="scientific">Chara braunii</name>
    <name type="common">Braun's stonewort</name>
    <dbReference type="NCBI Taxonomy" id="69332"/>
    <lineage>
        <taxon>Eukaryota</taxon>
        <taxon>Viridiplantae</taxon>
        <taxon>Streptophyta</taxon>
        <taxon>Charophyceae</taxon>
        <taxon>Charales</taxon>
        <taxon>Characeae</taxon>
        <taxon>Chara</taxon>
    </lineage>
</organism>
<dbReference type="OrthoDB" id="283575at2759"/>
<reference evidence="7 8" key="1">
    <citation type="journal article" date="2018" name="Cell">
        <title>The Chara Genome: Secondary Complexity and Implications for Plant Terrestrialization.</title>
        <authorList>
            <person name="Nishiyama T."/>
            <person name="Sakayama H."/>
            <person name="Vries J.D."/>
            <person name="Buschmann H."/>
            <person name="Saint-Marcoux D."/>
            <person name="Ullrich K.K."/>
            <person name="Haas F.B."/>
            <person name="Vanderstraeten L."/>
            <person name="Becker D."/>
            <person name="Lang D."/>
            <person name="Vosolsobe S."/>
            <person name="Rombauts S."/>
            <person name="Wilhelmsson P.K.I."/>
            <person name="Janitza P."/>
            <person name="Kern R."/>
            <person name="Heyl A."/>
            <person name="Rumpler F."/>
            <person name="Villalobos L.I.A.C."/>
            <person name="Clay J.M."/>
            <person name="Skokan R."/>
            <person name="Toyoda A."/>
            <person name="Suzuki Y."/>
            <person name="Kagoshima H."/>
            <person name="Schijlen E."/>
            <person name="Tajeshwar N."/>
            <person name="Catarino B."/>
            <person name="Hetherington A.J."/>
            <person name="Saltykova A."/>
            <person name="Bonnot C."/>
            <person name="Breuninger H."/>
            <person name="Symeonidi A."/>
            <person name="Radhakrishnan G.V."/>
            <person name="Van Nieuwerburgh F."/>
            <person name="Deforce D."/>
            <person name="Chang C."/>
            <person name="Karol K.G."/>
            <person name="Hedrich R."/>
            <person name="Ulvskov P."/>
            <person name="Glockner G."/>
            <person name="Delwiche C.F."/>
            <person name="Petrasek J."/>
            <person name="Van de Peer Y."/>
            <person name="Friml J."/>
            <person name="Beilby M."/>
            <person name="Dolan L."/>
            <person name="Kohara Y."/>
            <person name="Sugano S."/>
            <person name="Fujiyama A."/>
            <person name="Delaux P.-M."/>
            <person name="Quint M."/>
            <person name="TheiBen G."/>
            <person name="Hagemann M."/>
            <person name="Harholt J."/>
            <person name="Dunand C."/>
            <person name="Zachgo S."/>
            <person name="Langdale J."/>
            <person name="Maumus F."/>
            <person name="Straeten D.V.D."/>
            <person name="Gould S.B."/>
            <person name="Rensing S.A."/>
        </authorList>
    </citation>
    <scope>NUCLEOTIDE SEQUENCE [LARGE SCALE GENOMIC DNA]</scope>
    <source>
        <strain evidence="7 8">S276</strain>
    </source>
</reference>
<name>A0A388JWB7_CHABU</name>
<feature type="domain" description="EGF-like" evidence="6">
    <location>
        <begin position="38"/>
        <end position="79"/>
    </location>
</feature>
<feature type="transmembrane region" description="Helical" evidence="5">
    <location>
        <begin position="12"/>
        <end position="32"/>
    </location>
</feature>
<evidence type="ECO:0000259" key="6">
    <source>
        <dbReference type="PROSITE" id="PS50026"/>
    </source>
</evidence>
<feature type="domain" description="EGF-like" evidence="6">
    <location>
        <begin position="81"/>
        <end position="116"/>
    </location>
</feature>
<accession>A0A388JWB7</accession>
<comment type="caution">
    <text evidence="7">The sequence shown here is derived from an EMBL/GenBank/DDBJ whole genome shotgun (WGS) entry which is preliminary data.</text>
</comment>
<gene>
    <name evidence="7" type="ORF">CBR_g28566</name>
</gene>